<sequence length="106" mass="11822">MHSGWATTAASRGHFWRFYLSQTSTSPLNLLIFVSAKEKGGKRMRKWEDKQQPTGTKQCGSVNGHRLDDIEGSTEWEVGENHPLLSGRPPICLHLCMSGKSVTPKL</sequence>
<gene>
    <name evidence="3" type="ORF">TcWFU_005028</name>
    <name evidence="4" type="ORF">TcWFU_006040</name>
    <name evidence="5" type="ORF">TcWFU_007488</name>
</gene>
<evidence type="ECO:0000256" key="2">
    <source>
        <dbReference type="SAM" id="Phobius"/>
    </source>
</evidence>
<feature type="region of interest" description="Disordered" evidence="1">
    <location>
        <begin position="43"/>
        <end position="64"/>
    </location>
</feature>
<keyword evidence="6" id="KW-1185">Reference proteome</keyword>
<dbReference type="Proteomes" id="UP001651158">
    <property type="component" value="Unassembled WGS sequence"/>
</dbReference>
<dbReference type="EMBL" id="JAKROA010000001">
    <property type="protein sequence ID" value="KAL5112255.1"/>
    <property type="molecule type" value="Genomic_DNA"/>
</dbReference>
<reference evidence="3" key="2">
    <citation type="submission" date="2024-12" db="EMBL/GenBank/DDBJ databases">
        <authorList>
            <person name="Estrada K."/>
            <person name="Bobes R.J."/>
            <person name="Sanchez-Flores A."/>
            <person name="Laclette J.P."/>
        </authorList>
    </citation>
    <scope>NUCLEOTIDE SEQUENCE</scope>
    <source>
        <strain evidence="3">WFUcys</strain>
        <tissue evidence="3">Peritoneal cavity of infected mice</tissue>
    </source>
</reference>
<evidence type="ECO:0000313" key="6">
    <source>
        <dbReference type="Proteomes" id="UP001651158"/>
    </source>
</evidence>
<dbReference type="EMBL" id="JAKROA010000001">
    <property type="protein sequence ID" value="KAL5112532.1"/>
    <property type="molecule type" value="Genomic_DNA"/>
</dbReference>
<protein>
    <submittedName>
        <fullName evidence="3">Uncharacterized protein</fullName>
    </submittedName>
</protein>
<keyword evidence="2" id="KW-0812">Transmembrane</keyword>
<feature type="compositionally biased region" description="Polar residues" evidence="1">
    <location>
        <begin position="52"/>
        <end position="61"/>
    </location>
</feature>
<organism evidence="3 6">
    <name type="scientific">Taenia crassiceps</name>
    <dbReference type="NCBI Taxonomy" id="6207"/>
    <lineage>
        <taxon>Eukaryota</taxon>
        <taxon>Metazoa</taxon>
        <taxon>Spiralia</taxon>
        <taxon>Lophotrochozoa</taxon>
        <taxon>Platyhelminthes</taxon>
        <taxon>Cestoda</taxon>
        <taxon>Eucestoda</taxon>
        <taxon>Cyclophyllidea</taxon>
        <taxon>Taeniidae</taxon>
        <taxon>Taenia</taxon>
    </lineage>
</organism>
<proteinExistence type="predicted"/>
<reference evidence="3 6" key="1">
    <citation type="journal article" date="2022" name="Front. Cell. Infect. Microbiol.">
        <title>The Genomes of Two Strains of Taenia crassiceps the Animal Model for the Study of Human Cysticercosis.</title>
        <authorList>
            <person name="Bobes R.J."/>
            <person name="Estrada K."/>
            <person name="Rios-Valencia D.G."/>
            <person name="Calderon-Gallegos A."/>
            <person name="de la Torre P."/>
            <person name="Carrero J.C."/>
            <person name="Sanchez-Flores A."/>
            <person name="Laclette J.P."/>
        </authorList>
    </citation>
    <scope>NUCLEOTIDE SEQUENCE [LARGE SCALE GENOMIC DNA]</scope>
    <source>
        <strain evidence="3">WFUcys</strain>
    </source>
</reference>
<dbReference type="EMBL" id="JAKROA010000001">
    <property type="protein sequence ID" value="KAL5112074.1"/>
    <property type="molecule type" value="Genomic_DNA"/>
</dbReference>
<accession>A0ABR4QRL3</accession>
<evidence type="ECO:0000313" key="4">
    <source>
        <dbReference type="EMBL" id="KAL5112255.1"/>
    </source>
</evidence>
<evidence type="ECO:0000313" key="3">
    <source>
        <dbReference type="EMBL" id="KAL5112074.1"/>
    </source>
</evidence>
<feature type="transmembrane region" description="Helical" evidence="2">
    <location>
        <begin position="15"/>
        <end position="36"/>
    </location>
</feature>
<evidence type="ECO:0000256" key="1">
    <source>
        <dbReference type="SAM" id="MobiDB-lite"/>
    </source>
</evidence>
<comment type="caution">
    <text evidence="3">The sequence shown here is derived from an EMBL/GenBank/DDBJ whole genome shotgun (WGS) entry which is preliminary data.</text>
</comment>
<name>A0ABR4QRL3_9CEST</name>
<keyword evidence="2" id="KW-1133">Transmembrane helix</keyword>
<keyword evidence="2" id="KW-0472">Membrane</keyword>
<evidence type="ECO:0000313" key="5">
    <source>
        <dbReference type="EMBL" id="KAL5112532.1"/>
    </source>
</evidence>